<dbReference type="GO" id="GO:0000160">
    <property type="term" value="P:phosphorelay signal transduction system"/>
    <property type="evidence" value="ECO:0007669"/>
    <property type="project" value="UniProtKB-KW"/>
</dbReference>
<evidence type="ECO:0000259" key="4">
    <source>
        <dbReference type="PROSITE" id="PS50110"/>
    </source>
</evidence>
<dbReference type="PROSITE" id="PS50110">
    <property type="entry name" value="RESPONSE_REGULATORY"/>
    <property type="match status" value="1"/>
</dbReference>
<gene>
    <name evidence="5" type="ORF">H8E41_11390</name>
</gene>
<dbReference type="CDD" id="cd17536">
    <property type="entry name" value="REC_YesN-like"/>
    <property type="match status" value="1"/>
</dbReference>
<dbReference type="Gene3D" id="3.40.50.300">
    <property type="entry name" value="P-loop containing nucleotide triphosphate hydrolases"/>
    <property type="match status" value="1"/>
</dbReference>
<organism evidence="5 6">
    <name type="scientific">Candidatus Desulfobia pelagia</name>
    <dbReference type="NCBI Taxonomy" id="2841692"/>
    <lineage>
        <taxon>Bacteria</taxon>
        <taxon>Pseudomonadati</taxon>
        <taxon>Thermodesulfobacteriota</taxon>
        <taxon>Desulfobulbia</taxon>
        <taxon>Desulfobulbales</taxon>
        <taxon>Desulfobulbaceae</taxon>
        <taxon>Candidatus Desulfobia</taxon>
    </lineage>
</organism>
<protein>
    <submittedName>
        <fullName evidence="5">Response regulator</fullName>
    </submittedName>
</protein>
<dbReference type="Gene3D" id="3.40.50.2300">
    <property type="match status" value="1"/>
</dbReference>
<accession>A0A8J6TDA9</accession>
<dbReference type="InterPro" id="IPR050595">
    <property type="entry name" value="Bact_response_regulator"/>
</dbReference>
<keyword evidence="2" id="KW-0902">Two-component regulatory system</keyword>
<name>A0A8J6TDA9_9BACT</name>
<comment type="caution">
    <text evidence="5">The sequence shown here is derived from an EMBL/GenBank/DDBJ whole genome shotgun (WGS) entry which is preliminary data.</text>
</comment>
<dbReference type="PANTHER" id="PTHR44591:SF14">
    <property type="entry name" value="PROTEIN PILG"/>
    <property type="match status" value="1"/>
</dbReference>
<evidence type="ECO:0000313" key="6">
    <source>
        <dbReference type="Proteomes" id="UP000614424"/>
    </source>
</evidence>
<sequence>MKKISDSFGLEVVNDADIIKRASGKFNVDRVKLERCLYNDTSVFNKFTHDRERCVALLKATLADSLLKNNCLYYGFISFLISADITHVLKILVSDNKKLRKQIAASEGVSEKDAKKLIKKNDHEIISWVDFLCRKDAFDPSLHDIVIPAGQIEKENGFEVIESQWRNDNIQETEASKQAVKDFKTAAVVDLALLKNGHNMDVSVENGQVVLYVNTSTFNFSKLANRLSIIAHSIKNVTGVDVKKGDGFRTSIYRDQEFELPPKVLLVDDERDFVQTLSERLKIRNFGSHAVYDGQQALDFIQSDDPDVMVIDLRMPGINGIDVLKQVKQTNPDIEVIILSGHGSLEDEQACMELGAFSFLHKPADLEKLSETIKAAYAKIASGINYQHSDL</sequence>
<dbReference type="EMBL" id="JACNJZ010000166">
    <property type="protein sequence ID" value="MBC8318501.1"/>
    <property type="molecule type" value="Genomic_DNA"/>
</dbReference>
<dbReference type="InterPro" id="IPR027417">
    <property type="entry name" value="P-loop_NTPase"/>
</dbReference>
<evidence type="ECO:0000313" key="5">
    <source>
        <dbReference type="EMBL" id="MBC8318501.1"/>
    </source>
</evidence>
<feature type="domain" description="Response regulatory" evidence="4">
    <location>
        <begin position="263"/>
        <end position="377"/>
    </location>
</feature>
<dbReference type="SUPFAM" id="SSF52172">
    <property type="entry name" value="CheY-like"/>
    <property type="match status" value="1"/>
</dbReference>
<dbReference type="SMART" id="SM00448">
    <property type="entry name" value="REC"/>
    <property type="match status" value="1"/>
</dbReference>
<dbReference type="InterPro" id="IPR011006">
    <property type="entry name" value="CheY-like_superfamily"/>
</dbReference>
<reference evidence="5 6" key="1">
    <citation type="submission" date="2020-08" db="EMBL/GenBank/DDBJ databases">
        <title>Bridging the membrane lipid divide: bacteria of the FCB group superphylum have the potential to synthesize archaeal ether lipids.</title>
        <authorList>
            <person name="Villanueva L."/>
            <person name="Von Meijenfeldt F.A.B."/>
            <person name="Westbye A.B."/>
            <person name="Yadav S."/>
            <person name="Hopmans E.C."/>
            <person name="Dutilh B.E."/>
            <person name="Sinninghe Damste J.S."/>
        </authorList>
    </citation>
    <scope>NUCLEOTIDE SEQUENCE [LARGE SCALE GENOMIC DNA]</scope>
    <source>
        <strain evidence="5">NIOZ-UU47</strain>
    </source>
</reference>
<dbReference type="Pfam" id="PF00072">
    <property type="entry name" value="Response_reg"/>
    <property type="match status" value="1"/>
</dbReference>
<evidence type="ECO:0000256" key="1">
    <source>
        <dbReference type="ARBA" id="ARBA00022553"/>
    </source>
</evidence>
<evidence type="ECO:0000256" key="3">
    <source>
        <dbReference type="PROSITE-ProRule" id="PRU00169"/>
    </source>
</evidence>
<dbReference type="Pfam" id="PF13189">
    <property type="entry name" value="Cytidylate_kin2"/>
    <property type="match status" value="1"/>
</dbReference>
<feature type="modified residue" description="4-aspartylphosphate" evidence="3">
    <location>
        <position position="312"/>
    </location>
</feature>
<dbReference type="AlphaFoldDB" id="A0A8J6TDA9"/>
<dbReference type="Proteomes" id="UP000614424">
    <property type="component" value="Unassembled WGS sequence"/>
</dbReference>
<dbReference type="InterPro" id="IPR001789">
    <property type="entry name" value="Sig_transdc_resp-reg_receiver"/>
</dbReference>
<dbReference type="PANTHER" id="PTHR44591">
    <property type="entry name" value="STRESS RESPONSE REGULATOR PROTEIN 1"/>
    <property type="match status" value="1"/>
</dbReference>
<keyword evidence="1 3" id="KW-0597">Phosphoprotein</keyword>
<evidence type="ECO:0000256" key="2">
    <source>
        <dbReference type="ARBA" id="ARBA00023012"/>
    </source>
</evidence>
<proteinExistence type="predicted"/>